<proteinExistence type="predicted"/>
<comment type="caution">
    <text evidence="2">The sequence shown here is derived from an EMBL/GenBank/DDBJ whole genome shotgun (WGS) entry which is preliminary data.</text>
</comment>
<keyword evidence="3" id="KW-1185">Reference proteome</keyword>
<reference evidence="2 3" key="1">
    <citation type="submission" date="2021-04" db="EMBL/GenBank/DDBJ databases">
        <title>The genome sequence of Ideonella sp. 3Y2.</title>
        <authorList>
            <person name="Liu Y."/>
        </authorList>
    </citation>
    <scope>NUCLEOTIDE SEQUENCE [LARGE SCALE GENOMIC DNA]</scope>
    <source>
        <strain evidence="2 3">3Y2</strain>
    </source>
</reference>
<dbReference type="Proteomes" id="UP000676246">
    <property type="component" value="Unassembled WGS sequence"/>
</dbReference>
<gene>
    <name evidence="2" type="ORF">KAK03_17870</name>
</gene>
<dbReference type="EMBL" id="JAGQDD010000015">
    <property type="protein sequence ID" value="MBQ0932350.1"/>
    <property type="molecule type" value="Genomic_DNA"/>
</dbReference>
<evidence type="ECO:0000313" key="2">
    <source>
        <dbReference type="EMBL" id="MBQ0932350.1"/>
    </source>
</evidence>
<dbReference type="Pfam" id="PF20567">
    <property type="entry name" value="DUF6776"/>
    <property type="match status" value="1"/>
</dbReference>
<protein>
    <submittedName>
        <fullName evidence="2">Uncharacterized protein</fullName>
    </submittedName>
</protein>
<dbReference type="AlphaFoldDB" id="A0A940YCY4"/>
<sequence>MRWKLLRRRFSISAPRMIVRSHLPWPLRWAVAALALGFSAAIALWAFEFGKDLAGLDKDAKVELEQLRAEVRTLRDDKDKAQSIANTAESLLKAEKVAQERLAVQLRQVEADNLQLKADLGFFERLLPAAGQNGDAPQVRAFQVEADGPGKLHYQVLVMSPARVAAPSEGRYELTLSGTQDGKPWTQPMPGGPQPFQLRQYLRLEGHLDHPPAAVVKLVQLRVLDARGAVLASQTARL</sequence>
<organism evidence="2 3">
    <name type="scientific">Ideonella alba</name>
    <dbReference type="NCBI Taxonomy" id="2824118"/>
    <lineage>
        <taxon>Bacteria</taxon>
        <taxon>Pseudomonadati</taxon>
        <taxon>Pseudomonadota</taxon>
        <taxon>Betaproteobacteria</taxon>
        <taxon>Burkholderiales</taxon>
        <taxon>Sphaerotilaceae</taxon>
        <taxon>Ideonella</taxon>
    </lineage>
</organism>
<evidence type="ECO:0000256" key="1">
    <source>
        <dbReference type="SAM" id="Coils"/>
    </source>
</evidence>
<feature type="coiled-coil region" evidence="1">
    <location>
        <begin position="57"/>
        <end position="84"/>
    </location>
</feature>
<name>A0A940YCY4_9BURK</name>
<dbReference type="InterPro" id="IPR046703">
    <property type="entry name" value="DUF6776"/>
</dbReference>
<evidence type="ECO:0000313" key="3">
    <source>
        <dbReference type="Proteomes" id="UP000676246"/>
    </source>
</evidence>
<accession>A0A940YCY4</accession>
<keyword evidence="1" id="KW-0175">Coiled coil</keyword>
<dbReference type="RefSeq" id="WP_210855873.1">
    <property type="nucleotide sequence ID" value="NZ_JAGQDD010000015.1"/>
</dbReference>